<dbReference type="SUPFAM" id="SSF52540">
    <property type="entry name" value="P-loop containing nucleoside triphosphate hydrolases"/>
    <property type="match status" value="1"/>
</dbReference>
<feature type="compositionally biased region" description="Low complexity" evidence="5">
    <location>
        <begin position="100"/>
        <end position="112"/>
    </location>
</feature>
<dbReference type="GO" id="GO:0016787">
    <property type="term" value="F:hydrolase activity"/>
    <property type="evidence" value="ECO:0007669"/>
    <property type="project" value="UniProtKB-KW"/>
</dbReference>
<gene>
    <name evidence="7" type="ORF">Rai3103_12980</name>
</gene>
<feature type="domain" description="UvrD-like helicase C-terminal" evidence="6">
    <location>
        <begin position="186"/>
        <end position="289"/>
    </location>
</feature>
<evidence type="ECO:0000313" key="8">
    <source>
        <dbReference type="Proteomes" id="UP000386847"/>
    </source>
</evidence>
<dbReference type="GO" id="GO:0043138">
    <property type="term" value="F:3'-5' DNA helicase activity"/>
    <property type="evidence" value="ECO:0007669"/>
    <property type="project" value="TreeGrafter"/>
</dbReference>
<feature type="compositionally biased region" description="Gly residues" evidence="5">
    <location>
        <begin position="39"/>
        <end position="51"/>
    </location>
</feature>
<reference evidence="7 8" key="1">
    <citation type="submission" date="2019-10" db="EMBL/GenBank/DDBJ databases">
        <title>Genomic analysis of Raineyella sp. CBA3103.</title>
        <authorList>
            <person name="Roh S.W."/>
        </authorList>
    </citation>
    <scope>NUCLEOTIDE SEQUENCE [LARGE SCALE GENOMIC DNA]</scope>
    <source>
        <strain evidence="7 8">CBA3103</strain>
    </source>
</reference>
<dbReference type="EMBL" id="CP045725">
    <property type="protein sequence ID" value="QGF25234.1"/>
    <property type="molecule type" value="Genomic_DNA"/>
</dbReference>
<evidence type="ECO:0000256" key="3">
    <source>
        <dbReference type="ARBA" id="ARBA00022806"/>
    </source>
</evidence>
<dbReference type="GO" id="GO:0033202">
    <property type="term" value="C:DNA helicase complex"/>
    <property type="evidence" value="ECO:0007669"/>
    <property type="project" value="TreeGrafter"/>
</dbReference>
<evidence type="ECO:0000313" key="7">
    <source>
        <dbReference type="EMBL" id="QGF25234.1"/>
    </source>
</evidence>
<keyword evidence="3" id="KW-0347">Helicase</keyword>
<evidence type="ECO:0000256" key="2">
    <source>
        <dbReference type="ARBA" id="ARBA00022801"/>
    </source>
</evidence>
<feature type="region of interest" description="Disordered" evidence="5">
    <location>
        <begin position="1"/>
        <end position="116"/>
    </location>
</feature>
<keyword evidence="4" id="KW-0067">ATP-binding</keyword>
<dbReference type="PANTHER" id="PTHR11070:SF59">
    <property type="entry name" value="DNA 3'-5' HELICASE"/>
    <property type="match status" value="1"/>
</dbReference>
<organism evidence="7 8">
    <name type="scientific">Raineyella fluvialis</name>
    <dbReference type="NCBI Taxonomy" id="2662261"/>
    <lineage>
        <taxon>Bacteria</taxon>
        <taxon>Bacillati</taxon>
        <taxon>Actinomycetota</taxon>
        <taxon>Actinomycetes</taxon>
        <taxon>Propionibacteriales</taxon>
        <taxon>Propionibacteriaceae</taxon>
        <taxon>Raineyella</taxon>
    </lineage>
</organism>
<sequence>MAPDGCRRPFPRTGGGTAPPPPGPGGRPDRRPRRHPAGGRAGGTGAAGGAGDRSRSRRSRSGGVGQARAQPVGRGGPDGAATPPEVPRRIGPGSRGGRSGSRPAAAGRRPGAVEATREAIAAGGSAEEVLWAAWSATDWPQRLRAAALGGGSEAQRADRDLDAVVALFDLAGRSGTRRGSAAAADLVEEVRHQEIAADARMTRRLQPDVVEVVTPHRCGGREWQLVVVAGVQEGRWPAVRRSRSLLGADRLGPEGATPPTTAGEVLAEERRLFHLACSRARDELVVSAVDEAGGEAGPPSRFVRELGLEPISYDPVAEPVPSAASLIGELRTVGTDPAASPLLREQAAIALARLADDLPGAAPRTWWAVRETTHRSAPLVGPDAPIVLSPSGVDALRRCPRQWFLERRAGATQGVPRRRRWAP</sequence>
<dbReference type="Gene3D" id="3.40.50.300">
    <property type="entry name" value="P-loop containing nucleotide triphosphate hydrolases"/>
    <property type="match status" value="1"/>
</dbReference>
<dbReference type="InterPro" id="IPR027417">
    <property type="entry name" value="P-loop_NTPase"/>
</dbReference>
<dbReference type="KEGG" id="rain:Rai3103_12980"/>
<dbReference type="InterPro" id="IPR000212">
    <property type="entry name" value="DNA_helicase_UvrD/REP"/>
</dbReference>
<evidence type="ECO:0000256" key="5">
    <source>
        <dbReference type="SAM" id="MobiDB-lite"/>
    </source>
</evidence>
<protein>
    <recommendedName>
        <fullName evidence="6">UvrD-like helicase C-terminal domain-containing protein</fullName>
    </recommendedName>
</protein>
<dbReference type="Pfam" id="PF13361">
    <property type="entry name" value="UvrD_C"/>
    <property type="match status" value="1"/>
</dbReference>
<proteinExistence type="predicted"/>
<name>A0A5Q2FI47_9ACTN</name>
<evidence type="ECO:0000259" key="6">
    <source>
        <dbReference type="Pfam" id="PF13361"/>
    </source>
</evidence>
<dbReference type="PANTHER" id="PTHR11070">
    <property type="entry name" value="UVRD / RECB / PCRA DNA HELICASE FAMILY MEMBER"/>
    <property type="match status" value="1"/>
</dbReference>
<keyword evidence="1" id="KW-0547">Nucleotide-binding</keyword>
<evidence type="ECO:0000256" key="1">
    <source>
        <dbReference type="ARBA" id="ARBA00022741"/>
    </source>
</evidence>
<dbReference type="GO" id="GO:0005829">
    <property type="term" value="C:cytosol"/>
    <property type="evidence" value="ECO:0007669"/>
    <property type="project" value="TreeGrafter"/>
</dbReference>
<keyword evidence="2" id="KW-0378">Hydrolase</keyword>
<dbReference type="Proteomes" id="UP000386847">
    <property type="component" value="Chromosome"/>
</dbReference>
<dbReference type="GO" id="GO:0005524">
    <property type="term" value="F:ATP binding"/>
    <property type="evidence" value="ECO:0007669"/>
    <property type="project" value="UniProtKB-KW"/>
</dbReference>
<dbReference type="AlphaFoldDB" id="A0A5Q2FI47"/>
<keyword evidence="8" id="KW-1185">Reference proteome</keyword>
<evidence type="ECO:0000256" key="4">
    <source>
        <dbReference type="ARBA" id="ARBA00022840"/>
    </source>
</evidence>
<dbReference type="GO" id="GO:0003677">
    <property type="term" value="F:DNA binding"/>
    <property type="evidence" value="ECO:0007669"/>
    <property type="project" value="InterPro"/>
</dbReference>
<dbReference type="GO" id="GO:0000725">
    <property type="term" value="P:recombinational repair"/>
    <property type="evidence" value="ECO:0007669"/>
    <property type="project" value="TreeGrafter"/>
</dbReference>
<accession>A0A5Q2FI47</accession>
<dbReference type="InterPro" id="IPR014017">
    <property type="entry name" value="DNA_helicase_UvrD-like_C"/>
</dbReference>